<evidence type="ECO:0000256" key="1">
    <source>
        <dbReference type="SAM" id="Phobius"/>
    </source>
</evidence>
<accession>A0A0A9HE27</accession>
<keyword evidence="1" id="KW-0472">Membrane</keyword>
<keyword evidence="1" id="KW-1133">Transmembrane helix</keyword>
<dbReference type="AlphaFoldDB" id="A0A0A9HE27"/>
<keyword evidence="1" id="KW-0812">Transmembrane</keyword>
<reference evidence="2" key="2">
    <citation type="journal article" date="2015" name="Data Brief">
        <title>Shoot transcriptome of the giant reed, Arundo donax.</title>
        <authorList>
            <person name="Barrero R.A."/>
            <person name="Guerrero F.D."/>
            <person name="Moolhuijzen P."/>
            <person name="Goolsby J.A."/>
            <person name="Tidwell J."/>
            <person name="Bellgard S.E."/>
            <person name="Bellgard M.I."/>
        </authorList>
    </citation>
    <scope>NUCLEOTIDE SEQUENCE</scope>
    <source>
        <tissue evidence="2">Shoot tissue taken approximately 20 cm above the soil surface</tissue>
    </source>
</reference>
<evidence type="ECO:0000313" key="2">
    <source>
        <dbReference type="EMBL" id="JAE35017.1"/>
    </source>
</evidence>
<name>A0A0A9HE27_ARUDO</name>
<proteinExistence type="predicted"/>
<organism evidence="2">
    <name type="scientific">Arundo donax</name>
    <name type="common">Giant reed</name>
    <name type="synonym">Donax arundinaceus</name>
    <dbReference type="NCBI Taxonomy" id="35708"/>
    <lineage>
        <taxon>Eukaryota</taxon>
        <taxon>Viridiplantae</taxon>
        <taxon>Streptophyta</taxon>
        <taxon>Embryophyta</taxon>
        <taxon>Tracheophyta</taxon>
        <taxon>Spermatophyta</taxon>
        <taxon>Magnoliopsida</taxon>
        <taxon>Liliopsida</taxon>
        <taxon>Poales</taxon>
        <taxon>Poaceae</taxon>
        <taxon>PACMAD clade</taxon>
        <taxon>Arundinoideae</taxon>
        <taxon>Arundineae</taxon>
        <taxon>Arundo</taxon>
    </lineage>
</organism>
<feature type="transmembrane region" description="Helical" evidence="1">
    <location>
        <begin position="12"/>
        <end position="37"/>
    </location>
</feature>
<protein>
    <submittedName>
        <fullName evidence="2">Uncharacterized protein</fullName>
    </submittedName>
</protein>
<reference evidence="2" key="1">
    <citation type="submission" date="2014-09" db="EMBL/GenBank/DDBJ databases">
        <authorList>
            <person name="Magalhaes I.L.F."/>
            <person name="Oliveira U."/>
            <person name="Santos F.R."/>
            <person name="Vidigal T.H.D.A."/>
            <person name="Brescovit A.D."/>
            <person name="Santos A.J."/>
        </authorList>
    </citation>
    <scope>NUCLEOTIDE SEQUENCE</scope>
    <source>
        <tissue evidence="2">Shoot tissue taken approximately 20 cm above the soil surface</tissue>
    </source>
</reference>
<dbReference type="EMBL" id="GBRH01162879">
    <property type="protein sequence ID" value="JAE35017.1"/>
    <property type="molecule type" value="Transcribed_RNA"/>
</dbReference>
<sequence length="39" mass="4821">MDFLRIIKNLRRSLMVVSISIIIFWLSWNSFRILYIFSK</sequence>